<feature type="domain" description="Methyltransferase" evidence="3">
    <location>
        <begin position="61"/>
        <end position="151"/>
    </location>
</feature>
<dbReference type="RefSeq" id="WP_054583286.1">
    <property type="nucleotide sequence ID" value="NZ_LGUC01000001.1"/>
</dbReference>
<keyword evidence="5" id="KW-1185">Reference proteome</keyword>
<organism evidence="4 5">
    <name type="scientific">Halolamina pelagica</name>
    <dbReference type="NCBI Taxonomy" id="699431"/>
    <lineage>
        <taxon>Archaea</taxon>
        <taxon>Methanobacteriati</taxon>
        <taxon>Methanobacteriota</taxon>
        <taxon>Stenosarchaea group</taxon>
        <taxon>Halobacteria</taxon>
        <taxon>Halobacteriales</taxon>
        <taxon>Haloferacaceae</taxon>
    </lineage>
</organism>
<dbReference type="Gene3D" id="3.40.50.150">
    <property type="entry name" value="Vaccinia Virus protein VP39"/>
    <property type="match status" value="1"/>
</dbReference>
<dbReference type="GO" id="GO:0008168">
    <property type="term" value="F:methyltransferase activity"/>
    <property type="evidence" value="ECO:0007669"/>
    <property type="project" value="UniProtKB-KW"/>
</dbReference>
<dbReference type="Proteomes" id="UP000050535">
    <property type="component" value="Unassembled WGS sequence"/>
</dbReference>
<dbReference type="GO" id="GO:0032259">
    <property type="term" value="P:methylation"/>
    <property type="evidence" value="ECO:0007669"/>
    <property type="project" value="UniProtKB-KW"/>
</dbReference>
<evidence type="ECO:0000256" key="2">
    <source>
        <dbReference type="ARBA" id="ARBA00022679"/>
    </source>
</evidence>
<dbReference type="CDD" id="cd02440">
    <property type="entry name" value="AdoMet_MTases"/>
    <property type="match status" value="1"/>
</dbReference>
<accession>A0A0P7H9U3</accession>
<name>A0A0P7H9U3_9EURY</name>
<dbReference type="Pfam" id="PF13649">
    <property type="entry name" value="Methyltransf_25"/>
    <property type="match status" value="1"/>
</dbReference>
<dbReference type="InterPro" id="IPR029063">
    <property type="entry name" value="SAM-dependent_MTases_sf"/>
</dbReference>
<dbReference type="SUPFAM" id="SSF53335">
    <property type="entry name" value="S-adenosyl-L-methionine-dependent methyltransferases"/>
    <property type="match status" value="1"/>
</dbReference>
<keyword evidence="2" id="KW-0808">Transferase</keyword>
<evidence type="ECO:0000256" key="1">
    <source>
        <dbReference type="ARBA" id="ARBA00022603"/>
    </source>
</evidence>
<dbReference type="EMBL" id="LGUC01000001">
    <property type="protein sequence ID" value="KPN30231.1"/>
    <property type="molecule type" value="Genomic_DNA"/>
</dbReference>
<dbReference type="PANTHER" id="PTHR43861:SF1">
    <property type="entry name" value="TRANS-ACONITATE 2-METHYLTRANSFERASE"/>
    <property type="match status" value="1"/>
</dbReference>
<dbReference type="PANTHER" id="PTHR43861">
    <property type="entry name" value="TRANS-ACONITATE 2-METHYLTRANSFERASE-RELATED"/>
    <property type="match status" value="1"/>
</dbReference>
<evidence type="ECO:0000259" key="3">
    <source>
        <dbReference type="Pfam" id="PF13649"/>
    </source>
</evidence>
<keyword evidence="1" id="KW-0489">Methyltransferase</keyword>
<reference evidence="5" key="1">
    <citation type="submission" date="2013-11" db="EMBL/GenBank/DDBJ databases">
        <authorList>
            <person name="Hoang H.T."/>
            <person name="Killian M.L."/>
            <person name="Madson D.M."/>
            <person name="Arruda P.H.E."/>
            <person name="Sun D."/>
            <person name="Schwartz K.J."/>
            <person name="Yoon K."/>
        </authorList>
    </citation>
    <scope>NUCLEOTIDE SEQUENCE [LARGE SCALE GENOMIC DNA]</scope>
    <source>
        <strain evidence="5">CDK2</strain>
    </source>
</reference>
<dbReference type="STRING" id="699431.SY89_00957"/>
<evidence type="ECO:0000313" key="5">
    <source>
        <dbReference type="Proteomes" id="UP000050535"/>
    </source>
</evidence>
<protein>
    <submittedName>
        <fullName evidence="4">Biotin biosynthesis protein BioC</fullName>
    </submittedName>
</protein>
<comment type="caution">
    <text evidence="4">The sequence shown here is derived from an EMBL/GenBank/DDBJ whole genome shotgun (WGS) entry which is preliminary data.</text>
</comment>
<dbReference type="AlphaFoldDB" id="A0A0P7H9U3"/>
<gene>
    <name evidence="4" type="ORF">SY89_00957</name>
</gene>
<evidence type="ECO:0000313" key="4">
    <source>
        <dbReference type="EMBL" id="KPN30231.1"/>
    </source>
</evidence>
<sequence>MGDPPATPIDDEAVHVATTARTYADQATHFVDKYLDFSLFDRHGAAFRDALPETDDRPPRVLDVGCGPGADTAPMADIGLETVGLDITPAFLREANERVADARFVCGDMRALPFGRERFEGLWSSAAFLHLPRGTAGSALQEFARVVAPGGALLLSVMASETRGADAVELPDGRQFTFWQEAAIRDRLDAAGFTGITALGEEEDWHALLAIRD</sequence>
<proteinExistence type="predicted"/>
<dbReference type="InterPro" id="IPR041698">
    <property type="entry name" value="Methyltransf_25"/>
</dbReference>
<dbReference type="OrthoDB" id="8915at2157"/>